<accession>A0ACB9J9B5</accession>
<proteinExistence type="predicted"/>
<evidence type="ECO:0000313" key="2">
    <source>
        <dbReference type="Proteomes" id="UP001056120"/>
    </source>
</evidence>
<evidence type="ECO:0000313" key="1">
    <source>
        <dbReference type="EMBL" id="KAI3816273.1"/>
    </source>
</evidence>
<keyword evidence="2" id="KW-1185">Reference proteome</keyword>
<comment type="caution">
    <text evidence="1">The sequence shown here is derived from an EMBL/GenBank/DDBJ whole genome shotgun (WGS) entry which is preliminary data.</text>
</comment>
<reference evidence="1 2" key="2">
    <citation type="journal article" date="2022" name="Mol. Ecol. Resour.">
        <title>The genomes of chicory, endive, great burdock and yacon provide insights into Asteraceae paleo-polyploidization history and plant inulin production.</title>
        <authorList>
            <person name="Fan W."/>
            <person name="Wang S."/>
            <person name="Wang H."/>
            <person name="Wang A."/>
            <person name="Jiang F."/>
            <person name="Liu H."/>
            <person name="Zhao H."/>
            <person name="Xu D."/>
            <person name="Zhang Y."/>
        </authorList>
    </citation>
    <scope>NUCLEOTIDE SEQUENCE [LARGE SCALE GENOMIC DNA]</scope>
    <source>
        <strain evidence="2">cv. Yunnan</strain>
        <tissue evidence="1">Leaves</tissue>
    </source>
</reference>
<organism evidence="1 2">
    <name type="scientific">Smallanthus sonchifolius</name>
    <dbReference type="NCBI Taxonomy" id="185202"/>
    <lineage>
        <taxon>Eukaryota</taxon>
        <taxon>Viridiplantae</taxon>
        <taxon>Streptophyta</taxon>
        <taxon>Embryophyta</taxon>
        <taxon>Tracheophyta</taxon>
        <taxon>Spermatophyta</taxon>
        <taxon>Magnoliopsida</taxon>
        <taxon>eudicotyledons</taxon>
        <taxon>Gunneridae</taxon>
        <taxon>Pentapetalae</taxon>
        <taxon>asterids</taxon>
        <taxon>campanulids</taxon>
        <taxon>Asterales</taxon>
        <taxon>Asteraceae</taxon>
        <taxon>Asteroideae</taxon>
        <taxon>Heliantheae alliance</taxon>
        <taxon>Millerieae</taxon>
        <taxon>Smallanthus</taxon>
    </lineage>
</organism>
<protein>
    <submittedName>
        <fullName evidence="1">Uncharacterized protein</fullName>
    </submittedName>
</protein>
<reference evidence="2" key="1">
    <citation type="journal article" date="2022" name="Mol. Ecol. Resour.">
        <title>The genomes of chicory, endive, great burdock and yacon provide insights into Asteraceae palaeo-polyploidization history and plant inulin production.</title>
        <authorList>
            <person name="Fan W."/>
            <person name="Wang S."/>
            <person name="Wang H."/>
            <person name="Wang A."/>
            <person name="Jiang F."/>
            <person name="Liu H."/>
            <person name="Zhao H."/>
            <person name="Xu D."/>
            <person name="Zhang Y."/>
        </authorList>
    </citation>
    <scope>NUCLEOTIDE SEQUENCE [LARGE SCALE GENOMIC DNA]</scope>
    <source>
        <strain evidence="2">cv. Yunnan</strain>
    </source>
</reference>
<dbReference type="Proteomes" id="UP001056120">
    <property type="component" value="Linkage Group LG05"/>
</dbReference>
<sequence length="135" mass="15917">MIPVKRRLPLDSVAIDFHSYNVCEIGDERLRKRKLKNDERRRLLHDVVLHPLRRSRNGNWLLKKYPTTTQRRDDDGITSMCFCFSVSDLRREEFLSKKTRKRGGGTHEMQIGGAWYVAHQEKQANNGMPRNQLLL</sequence>
<name>A0ACB9J9B5_9ASTR</name>
<gene>
    <name evidence="1" type="ORF">L1987_15966</name>
</gene>
<dbReference type="EMBL" id="CM042022">
    <property type="protein sequence ID" value="KAI3816273.1"/>
    <property type="molecule type" value="Genomic_DNA"/>
</dbReference>